<feature type="transmembrane region" description="Helical" evidence="6">
    <location>
        <begin position="652"/>
        <end position="676"/>
    </location>
</feature>
<dbReference type="SUPFAM" id="SSF81606">
    <property type="entry name" value="PP2C-like"/>
    <property type="match status" value="1"/>
</dbReference>
<dbReference type="PANTHER" id="PTHR47992">
    <property type="entry name" value="PROTEIN PHOSPHATASE"/>
    <property type="match status" value="1"/>
</dbReference>
<feature type="region of interest" description="Disordered" evidence="5">
    <location>
        <begin position="414"/>
        <end position="445"/>
    </location>
</feature>
<dbReference type="Gene3D" id="1.20.120.350">
    <property type="entry name" value="Voltage-gated potassium channels. Chain C"/>
    <property type="match status" value="1"/>
</dbReference>
<name>A0A1Q9EN25_SYMMI</name>
<dbReference type="EMBL" id="LSRX01000110">
    <property type="protein sequence ID" value="OLQ08771.1"/>
    <property type="molecule type" value="Genomic_DNA"/>
</dbReference>
<dbReference type="CDD" id="cd00143">
    <property type="entry name" value="PP2Cc"/>
    <property type="match status" value="1"/>
</dbReference>
<dbReference type="AlphaFoldDB" id="A0A1Q9EN25"/>
<dbReference type="SUPFAM" id="SSF81324">
    <property type="entry name" value="Voltage-gated potassium channels"/>
    <property type="match status" value="1"/>
</dbReference>
<dbReference type="Proteomes" id="UP000186817">
    <property type="component" value="Unassembled WGS sequence"/>
</dbReference>
<dbReference type="InterPro" id="IPR015655">
    <property type="entry name" value="PP2C"/>
</dbReference>
<dbReference type="GO" id="GO:0005216">
    <property type="term" value="F:monoatomic ion channel activity"/>
    <property type="evidence" value="ECO:0007669"/>
    <property type="project" value="InterPro"/>
</dbReference>
<evidence type="ECO:0000256" key="5">
    <source>
        <dbReference type="SAM" id="MobiDB-lite"/>
    </source>
</evidence>
<keyword evidence="4 6" id="KW-0472">Membrane</keyword>
<evidence type="ECO:0000313" key="8">
    <source>
        <dbReference type="EMBL" id="OLQ08771.1"/>
    </source>
</evidence>
<dbReference type="Gene3D" id="3.60.40.10">
    <property type="entry name" value="PPM-type phosphatase domain"/>
    <property type="match status" value="1"/>
</dbReference>
<feature type="transmembrane region" description="Helical" evidence="6">
    <location>
        <begin position="544"/>
        <end position="563"/>
    </location>
</feature>
<dbReference type="OrthoDB" id="432045at2759"/>
<evidence type="ECO:0000259" key="7">
    <source>
        <dbReference type="PROSITE" id="PS51746"/>
    </source>
</evidence>
<comment type="subcellular location">
    <subcellularLocation>
        <location evidence="1">Membrane</location>
        <topology evidence="1">Multi-pass membrane protein</topology>
    </subcellularLocation>
</comment>
<evidence type="ECO:0000256" key="4">
    <source>
        <dbReference type="ARBA" id="ARBA00023136"/>
    </source>
</evidence>
<dbReference type="InterPro" id="IPR036457">
    <property type="entry name" value="PPM-type-like_dom_sf"/>
</dbReference>
<sequence>MGNICQCCGAREKDPSWLPDYASGGNTQHGYALAKNDRQRMEDAVLIHDNIAGNACFAVFDGHGGEKATLLAKQFLPEQLEHHLQQDCSKEEAAQQAFVAVDELMQNKLAEEAKQFTVGTSSGTVTCVALLQADELVIINLGDCRAVLCENGKVSTTTQDHSPEKNDLEHQRLKGLGVNVEGGYVDGRVQVSRALGDIVDKTGKKIHGLSSMPDVTVIKVKPTTEFVILATGGVWDGLREQLAVTTARKVLRETKSAEGAATAVLEAAGKATKADNAAVIVLALNVPEPLPKRDPAQNRFRLSSKTVVRKGVLVRALLEGDDIDLVEAFSRLMLNLHGSKPGGPLGAAHRGPRATWNCEFLTFQTRESNTRVELVLSQPWLMHAHCLAMAETKPDEVLSLQPPDTLLLPMPMKAPSSPPQASAVVSPPVMTPPSSAMSPKSPKSPRWKRFGLAVGSGNLSSGNSVMAAESEQLKKKLITRLVEKGGATLEDFYWQDGCAQRVARSPLFHHATLFMIVLYAVWIAVDADGNPASVLVDAPLEYQIPEHVFCTYFFVEWFIRFLAFQSKRMALRDRWFVFDTVLVSLNVAETWVLTIVLAMSHSNADTALGGTSSLRLIRLMRLSRLARTARLLQLVPELMIVVKGMVACLRSVVVTACLSHALYGLFCTLYVFGVVLKQMAE</sequence>
<dbReference type="Pfam" id="PF00520">
    <property type="entry name" value="Ion_trans"/>
    <property type="match status" value="1"/>
</dbReference>
<reference evidence="8 9" key="1">
    <citation type="submission" date="2016-02" db="EMBL/GenBank/DDBJ databases">
        <title>Genome analysis of coral dinoflagellate symbionts highlights evolutionary adaptations to a symbiotic lifestyle.</title>
        <authorList>
            <person name="Aranda M."/>
            <person name="Li Y."/>
            <person name="Liew Y.J."/>
            <person name="Baumgarten S."/>
            <person name="Simakov O."/>
            <person name="Wilson M."/>
            <person name="Piel J."/>
            <person name="Ashoor H."/>
            <person name="Bougouffa S."/>
            <person name="Bajic V.B."/>
            <person name="Ryu T."/>
            <person name="Ravasi T."/>
            <person name="Bayer T."/>
            <person name="Micklem G."/>
            <person name="Kim H."/>
            <person name="Bhak J."/>
            <person name="Lajeunesse T.C."/>
            <person name="Voolstra C.R."/>
        </authorList>
    </citation>
    <scope>NUCLEOTIDE SEQUENCE [LARGE SCALE GENOMIC DNA]</scope>
    <source>
        <strain evidence="8 9">CCMP2467</strain>
    </source>
</reference>
<dbReference type="SMART" id="SM00331">
    <property type="entry name" value="PP2C_SIG"/>
    <property type="match status" value="1"/>
</dbReference>
<gene>
    <name evidence="8" type="ORF">AK812_SmicGene7703</name>
</gene>
<comment type="caution">
    <text evidence="8">The sequence shown here is derived from an EMBL/GenBank/DDBJ whole genome shotgun (WGS) entry which is preliminary data.</text>
</comment>
<keyword evidence="2 6" id="KW-0812">Transmembrane</keyword>
<feature type="transmembrane region" description="Helical" evidence="6">
    <location>
        <begin position="575"/>
        <end position="599"/>
    </location>
</feature>
<proteinExistence type="predicted"/>
<feature type="compositionally biased region" description="Low complexity" evidence="5">
    <location>
        <begin position="414"/>
        <end position="441"/>
    </location>
</feature>
<protein>
    <recommendedName>
        <fullName evidence="7">PPM-type phosphatase domain-containing protein</fullName>
    </recommendedName>
</protein>
<evidence type="ECO:0000256" key="6">
    <source>
        <dbReference type="SAM" id="Phobius"/>
    </source>
</evidence>
<dbReference type="InterPro" id="IPR005821">
    <property type="entry name" value="Ion_trans_dom"/>
</dbReference>
<dbReference type="Pfam" id="PF00481">
    <property type="entry name" value="PP2C"/>
    <property type="match status" value="1"/>
</dbReference>
<dbReference type="PROSITE" id="PS51746">
    <property type="entry name" value="PPM_2"/>
    <property type="match status" value="1"/>
</dbReference>
<dbReference type="GO" id="GO:0016020">
    <property type="term" value="C:membrane"/>
    <property type="evidence" value="ECO:0007669"/>
    <property type="project" value="UniProtKB-SubCell"/>
</dbReference>
<dbReference type="GO" id="GO:0004722">
    <property type="term" value="F:protein serine/threonine phosphatase activity"/>
    <property type="evidence" value="ECO:0007669"/>
    <property type="project" value="InterPro"/>
</dbReference>
<organism evidence="8 9">
    <name type="scientific">Symbiodinium microadriaticum</name>
    <name type="common">Dinoflagellate</name>
    <name type="synonym">Zooxanthella microadriatica</name>
    <dbReference type="NCBI Taxonomy" id="2951"/>
    <lineage>
        <taxon>Eukaryota</taxon>
        <taxon>Sar</taxon>
        <taxon>Alveolata</taxon>
        <taxon>Dinophyceae</taxon>
        <taxon>Suessiales</taxon>
        <taxon>Symbiodiniaceae</taxon>
        <taxon>Symbiodinium</taxon>
    </lineage>
</organism>
<evidence type="ECO:0000313" key="9">
    <source>
        <dbReference type="Proteomes" id="UP000186817"/>
    </source>
</evidence>
<dbReference type="SMART" id="SM00332">
    <property type="entry name" value="PP2Cc"/>
    <property type="match status" value="1"/>
</dbReference>
<dbReference type="InterPro" id="IPR001932">
    <property type="entry name" value="PPM-type_phosphatase-like_dom"/>
</dbReference>
<feature type="transmembrane region" description="Helical" evidence="6">
    <location>
        <begin position="507"/>
        <end position="524"/>
    </location>
</feature>
<keyword evidence="9" id="KW-1185">Reference proteome</keyword>
<keyword evidence="3 6" id="KW-1133">Transmembrane helix</keyword>
<accession>A0A1Q9EN25</accession>
<feature type="domain" description="PPM-type phosphatase" evidence="7">
    <location>
        <begin position="28"/>
        <end position="284"/>
    </location>
</feature>
<evidence type="ECO:0000256" key="2">
    <source>
        <dbReference type="ARBA" id="ARBA00022692"/>
    </source>
</evidence>
<evidence type="ECO:0000256" key="3">
    <source>
        <dbReference type="ARBA" id="ARBA00022989"/>
    </source>
</evidence>
<feature type="non-terminal residue" evidence="8">
    <location>
        <position position="681"/>
    </location>
</feature>
<dbReference type="InterPro" id="IPR027359">
    <property type="entry name" value="Volt_channel_dom_sf"/>
</dbReference>
<evidence type="ECO:0000256" key="1">
    <source>
        <dbReference type="ARBA" id="ARBA00004141"/>
    </source>
</evidence>